<evidence type="ECO:0000259" key="8">
    <source>
        <dbReference type="Pfam" id="PF01416"/>
    </source>
</evidence>
<proteinExistence type="inferred from homology"/>
<comment type="caution">
    <text evidence="9">The sequence shown here is derived from an EMBL/GenBank/DDBJ whole genome shotgun (WGS) entry which is preliminary data.</text>
</comment>
<dbReference type="Gene3D" id="3.30.70.660">
    <property type="entry name" value="Pseudouridine synthase I, catalytic domain, C-terminal subdomain"/>
    <property type="match status" value="1"/>
</dbReference>
<comment type="catalytic activity">
    <reaction evidence="4 7">
        <text>uridine(38/39/40) in tRNA = pseudouridine(38/39/40) in tRNA</text>
        <dbReference type="Rhea" id="RHEA:22376"/>
        <dbReference type="Rhea" id="RHEA-COMP:10085"/>
        <dbReference type="Rhea" id="RHEA-COMP:10087"/>
        <dbReference type="ChEBI" id="CHEBI:65314"/>
        <dbReference type="ChEBI" id="CHEBI:65315"/>
        <dbReference type="EC" id="5.4.99.12"/>
    </reaction>
</comment>
<dbReference type="PANTHER" id="PTHR11142:SF0">
    <property type="entry name" value="TRNA PSEUDOURIDINE SYNTHASE-LIKE 1"/>
    <property type="match status" value="1"/>
</dbReference>
<evidence type="ECO:0000256" key="1">
    <source>
        <dbReference type="ARBA" id="ARBA00009375"/>
    </source>
</evidence>
<dbReference type="AlphaFoldDB" id="A0A4Q7DHP7"/>
<dbReference type="EC" id="5.4.99.12" evidence="4"/>
<evidence type="ECO:0000256" key="2">
    <source>
        <dbReference type="ARBA" id="ARBA00022694"/>
    </source>
</evidence>
<feature type="active site" description="Nucleophile" evidence="4 5">
    <location>
        <position position="60"/>
    </location>
</feature>
<comment type="subunit">
    <text evidence="4">Homodimer.</text>
</comment>
<dbReference type="NCBIfam" id="TIGR00071">
    <property type="entry name" value="hisT_truA"/>
    <property type="match status" value="1"/>
</dbReference>
<dbReference type="CDD" id="cd02570">
    <property type="entry name" value="PseudoU_synth_EcTruA"/>
    <property type="match status" value="1"/>
</dbReference>
<dbReference type="FunFam" id="3.30.70.580:FF:000001">
    <property type="entry name" value="tRNA pseudouridine synthase A"/>
    <property type="match status" value="1"/>
</dbReference>
<dbReference type="GO" id="GO:0160147">
    <property type="term" value="F:tRNA pseudouridine(38-40) synthase activity"/>
    <property type="evidence" value="ECO:0007669"/>
    <property type="project" value="UniProtKB-EC"/>
</dbReference>
<dbReference type="GO" id="GO:0031119">
    <property type="term" value="P:tRNA pseudouridine synthesis"/>
    <property type="evidence" value="ECO:0007669"/>
    <property type="project" value="UniProtKB-UniRule"/>
</dbReference>
<evidence type="ECO:0000313" key="9">
    <source>
        <dbReference type="EMBL" id="RZI45870.1"/>
    </source>
</evidence>
<feature type="binding site" evidence="4 6">
    <location>
        <position position="119"/>
    </location>
    <ligand>
        <name>substrate</name>
    </ligand>
</feature>
<dbReference type="InterPro" id="IPR001406">
    <property type="entry name" value="PsdUridine_synth_TruA"/>
</dbReference>
<dbReference type="OrthoDB" id="9811823at2"/>
<comment type="function">
    <text evidence="4">Formation of pseudouridine at positions 38, 39 and 40 in the anticodon stem and loop of transfer RNAs.</text>
</comment>
<evidence type="ECO:0000256" key="7">
    <source>
        <dbReference type="RuleBase" id="RU003792"/>
    </source>
</evidence>
<organism evidence="9 10">
    <name type="scientific">Candidatus Finniella inopinata</name>
    <dbReference type="NCBI Taxonomy" id="1696036"/>
    <lineage>
        <taxon>Bacteria</taxon>
        <taxon>Pseudomonadati</taxon>
        <taxon>Pseudomonadota</taxon>
        <taxon>Alphaproteobacteria</taxon>
        <taxon>Holosporales</taxon>
        <taxon>Candidatus Paracaedibacteraceae</taxon>
        <taxon>Candidatus Finniella</taxon>
    </lineage>
</organism>
<dbReference type="InterPro" id="IPR020103">
    <property type="entry name" value="PsdUridine_synth_cat_dom_sf"/>
</dbReference>
<comment type="caution">
    <text evidence="4">Lacks conserved residue(s) required for the propagation of feature annotation.</text>
</comment>
<gene>
    <name evidence="4 9" type="primary">truA</name>
    <name evidence="9" type="ORF">EQU50_05410</name>
</gene>
<comment type="similarity">
    <text evidence="1 4 7">Belongs to the tRNA pseudouridine synthase TruA family.</text>
</comment>
<dbReference type="InterPro" id="IPR020095">
    <property type="entry name" value="PsdUridine_synth_TruA_C"/>
</dbReference>
<evidence type="ECO:0000256" key="4">
    <source>
        <dbReference type="HAMAP-Rule" id="MF_00171"/>
    </source>
</evidence>
<dbReference type="HAMAP" id="MF_00171">
    <property type="entry name" value="TruA"/>
    <property type="match status" value="1"/>
</dbReference>
<evidence type="ECO:0000256" key="5">
    <source>
        <dbReference type="PIRSR" id="PIRSR001430-1"/>
    </source>
</evidence>
<dbReference type="PIRSF" id="PIRSF001430">
    <property type="entry name" value="tRNA_psdUrid_synth"/>
    <property type="match status" value="1"/>
</dbReference>
<dbReference type="InterPro" id="IPR020094">
    <property type="entry name" value="TruA/RsuA/RluB/E/F_N"/>
</dbReference>
<dbReference type="PANTHER" id="PTHR11142">
    <property type="entry name" value="PSEUDOURIDYLATE SYNTHASE"/>
    <property type="match status" value="1"/>
</dbReference>
<feature type="domain" description="Pseudouridine synthase I TruA alpha/beta" evidence="8">
    <location>
        <begin position="12"/>
        <end position="112"/>
    </location>
</feature>
<reference evidence="9 10" key="1">
    <citation type="submission" date="2018-10" db="EMBL/GenBank/DDBJ databases">
        <title>An updated phylogeny of the Alphaproteobacteria reveals that the parasitic Rickettsiales and Holosporales have independent origins.</title>
        <authorList>
            <person name="Munoz-Gomez S.A."/>
            <person name="Hess S."/>
            <person name="Burger G."/>
            <person name="Lang B.F."/>
            <person name="Susko E."/>
            <person name="Slamovits C.H."/>
            <person name="Roger A.J."/>
        </authorList>
    </citation>
    <scope>NUCLEOTIDE SEQUENCE [LARGE SCALE GENOMIC DNA]</scope>
    <source>
        <strain evidence="9">HOLO01</strain>
    </source>
</reference>
<dbReference type="Gene3D" id="3.30.70.580">
    <property type="entry name" value="Pseudouridine synthase I, catalytic domain, N-terminal subdomain"/>
    <property type="match status" value="1"/>
</dbReference>
<feature type="domain" description="Pseudouridine synthase I TruA alpha/beta" evidence="8">
    <location>
        <begin position="152"/>
        <end position="254"/>
    </location>
</feature>
<accession>A0A4Q7DHP7</accession>
<dbReference type="RefSeq" id="WP_130154122.1">
    <property type="nucleotide sequence ID" value="NZ_SCFB01000006.1"/>
</dbReference>
<keyword evidence="3 4" id="KW-0413">Isomerase</keyword>
<sequence length="254" mass="28821">MPSFHRYKITIEYNGACFHGWQRQTNPLKGDLITVQGALEKAFLKLTKQQTLVEGAGRTDAGVHATGQVCHCDMEKYFPPLQLRDALNFYLQDQGVSVLEVEEVDHTFHARFSATLRTYHYHIINRRPPLALESERAWHVKTPLDAGLMQQAAQELVGHYDFSAFRAAECQGKSPMKTLSRFDVAVENDRIVAIIASRSFLHNQVRIMMGTLKRVGEGKWTREDVIRIRDSKQRPLSGPTAPAHGLYLTGVQYD</sequence>
<dbReference type="Proteomes" id="UP000293550">
    <property type="component" value="Unassembled WGS sequence"/>
</dbReference>
<dbReference type="Pfam" id="PF01416">
    <property type="entry name" value="PseudoU_synth_1"/>
    <property type="match status" value="2"/>
</dbReference>
<keyword evidence="2 4" id="KW-0819">tRNA processing</keyword>
<dbReference type="InterPro" id="IPR020097">
    <property type="entry name" value="PsdUridine_synth_TruA_a/b_dom"/>
</dbReference>
<evidence type="ECO:0000256" key="6">
    <source>
        <dbReference type="PIRSR" id="PIRSR001430-2"/>
    </source>
</evidence>
<dbReference type="GO" id="GO:0003723">
    <property type="term" value="F:RNA binding"/>
    <property type="evidence" value="ECO:0007669"/>
    <property type="project" value="InterPro"/>
</dbReference>
<keyword evidence="10" id="KW-1185">Reference proteome</keyword>
<dbReference type="SUPFAM" id="SSF55120">
    <property type="entry name" value="Pseudouridine synthase"/>
    <property type="match status" value="1"/>
</dbReference>
<dbReference type="EMBL" id="SCFB01000006">
    <property type="protein sequence ID" value="RZI45870.1"/>
    <property type="molecule type" value="Genomic_DNA"/>
</dbReference>
<evidence type="ECO:0000313" key="10">
    <source>
        <dbReference type="Proteomes" id="UP000293550"/>
    </source>
</evidence>
<evidence type="ECO:0000256" key="3">
    <source>
        <dbReference type="ARBA" id="ARBA00023235"/>
    </source>
</evidence>
<name>A0A4Q7DHP7_9PROT</name>
<protein>
    <recommendedName>
        <fullName evidence="4">tRNA pseudouridine synthase A</fullName>
        <ecNumber evidence="4">5.4.99.12</ecNumber>
    </recommendedName>
    <alternativeName>
        <fullName evidence="4">tRNA pseudouridine(38-40) synthase</fullName>
    </alternativeName>
    <alternativeName>
        <fullName evidence="4">tRNA pseudouridylate synthase I</fullName>
    </alternativeName>
    <alternativeName>
        <fullName evidence="4">tRNA-uridine isomerase I</fullName>
    </alternativeName>
</protein>